<dbReference type="Proteomes" id="UP001178507">
    <property type="component" value="Unassembled WGS sequence"/>
</dbReference>
<dbReference type="PANTHER" id="PTHR48051:SF1">
    <property type="entry name" value="RAS SUPPRESSOR PROTEIN 1"/>
    <property type="match status" value="1"/>
</dbReference>
<name>A0AA36HYC0_9DINO</name>
<proteinExistence type="predicted"/>
<dbReference type="Gene3D" id="3.80.10.10">
    <property type="entry name" value="Ribonuclease Inhibitor"/>
    <property type="match status" value="3"/>
</dbReference>
<feature type="chain" id="PRO_5041367990" evidence="3">
    <location>
        <begin position="21"/>
        <end position="974"/>
    </location>
</feature>
<keyword evidence="3" id="KW-0732">Signal</keyword>
<feature type="signal peptide" evidence="3">
    <location>
        <begin position="1"/>
        <end position="20"/>
    </location>
</feature>
<protein>
    <submittedName>
        <fullName evidence="4">Uncharacterized protein</fullName>
    </submittedName>
</protein>
<evidence type="ECO:0000256" key="1">
    <source>
        <dbReference type="ARBA" id="ARBA00022614"/>
    </source>
</evidence>
<evidence type="ECO:0000256" key="2">
    <source>
        <dbReference type="ARBA" id="ARBA00022737"/>
    </source>
</evidence>
<sequence>MRALAFVAFVAFVACAAVESDRWRLVGRDAGLTWAVERVTFYSDAACTTEIQARPFRSLQGNGLRYDGSAFSGPKYVRPTGLPADAFEATGVAWETGVPCAASGDVCFLGFQWLSDQVDSSGGFATLSVLQRGSVSPRCVGVEQSTEASRFASSILVQYWSQSLRAWQDHTLVSGLTGGAASLRLPEAKGPRCASCSLSRVALSADRPERRMRLRAPAPREVPAGRIMDAGRVVFADGSRVLTDLAMSYTTDGDTYCVAPVTTNRGTKNQAGAELSLPRSHIAMARLRNENFFKAAAGDADGSAGKVRRANQRCAETGTLNLSAQRLTGCLPETVCGFQDASWAENWWEQSPVLKLDISLNALEEIPSSIGNLAECESVLAYSNQLRAVPKELFALPLKQLNLKSNLLAALPRTPLPETLVELVLSENRLTELPEAWPETLEALELASNALQSLRLAGCERLKRLDLSGNALRRLPDLSRKPLRELQASKNQLQQVSLEGCASLVLLDLSANQLQQLALPSMPSLDSLNVSGNQLKDLDLGPLPKLTVLMAESNKLRAFPAAVPSLVPRLSTLDLSNNDISQVPPELGLVKDLTRLALAGNPIRTIRPELLRGGAEALKKFLRSRLADADEGEPVPRGGGACGADLTAELREAKATGQLLLPRRGLTQLPELPGKLKVLDVSGNALGPQALERLEVARLVLRDNALEGLEVAGLLSPVLQELDLSRCGLRSLGASFARSGGFVSAPALGFADFSGNDLGAAPAALAALLRAAPKLRELRLGNCRLTSLDAWEDSGHPLSTLDLEGNRLAAVPPWLPQVFPQLHSLVLANNELGALPVEMGFWPSLQVVSLAGNPLKAMRQSLLQRGWPQVAAYLRDKAPPAPPAPAPPAPAAVEAVGAYDAPPRAPPFPSGIEEARDDQLSKLRQGVAALEDEMAQPGLGRQRVSVLTHSLRMKRAELLKAEKAAERRREMDAQ</sequence>
<dbReference type="EMBL" id="CAUJNA010000473">
    <property type="protein sequence ID" value="CAJ1377607.1"/>
    <property type="molecule type" value="Genomic_DNA"/>
</dbReference>
<gene>
    <name evidence="4" type="ORF">EVOR1521_LOCUS6355</name>
</gene>
<dbReference type="SMART" id="SM00364">
    <property type="entry name" value="LRR_BAC"/>
    <property type="match status" value="6"/>
</dbReference>
<dbReference type="InterPro" id="IPR050216">
    <property type="entry name" value="LRR_domain-containing"/>
</dbReference>
<dbReference type="SUPFAM" id="SSF52047">
    <property type="entry name" value="RNI-like"/>
    <property type="match status" value="1"/>
</dbReference>
<dbReference type="InterPro" id="IPR032675">
    <property type="entry name" value="LRR_dom_sf"/>
</dbReference>
<dbReference type="PROSITE" id="PS51257">
    <property type="entry name" value="PROKAR_LIPOPROTEIN"/>
    <property type="match status" value="1"/>
</dbReference>
<organism evidence="4 5">
    <name type="scientific">Effrenium voratum</name>
    <dbReference type="NCBI Taxonomy" id="2562239"/>
    <lineage>
        <taxon>Eukaryota</taxon>
        <taxon>Sar</taxon>
        <taxon>Alveolata</taxon>
        <taxon>Dinophyceae</taxon>
        <taxon>Suessiales</taxon>
        <taxon>Symbiodiniaceae</taxon>
        <taxon>Effrenium</taxon>
    </lineage>
</organism>
<dbReference type="AlphaFoldDB" id="A0AA36HYC0"/>
<reference evidence="4" key="1">
    <citation type="submission" date="2023-08" db="EMBL/GenBank/DDBJ databases">
        <authorList>
            <person name="Chen Y."/>
            <person name="Shah S."/>
            <person name="Dougan E. K."/>
            <person name="Thang M."/>
            <person name="Chan C."/>
        </authorList>
    </citation>
    <scope>NUCLEOTIDE SEQUENCE</scope>
</reference>
<dbReference type="SUPFAM" id="SSF52058">
    <property type="entry name" value="L domain-like"/>
    <property type="match status" value="1"/>
</dbReference>
<dbReference type="InterPro" id="IPR003591">
    <property type="entry name" value="Leu-rich_rpt_typical-subtyp"/>
</dbReference>
<evidence type="ECO:0000313" key="4">
    <source>
        <dbReference type="EMBL" id="CAJ1377607.1"/>
    </source>
</evidence>
<evidence type="ECO:0000256" key="3">
    <source>
        <dbReference type="SAM" id="SignalP"/>
    </source>
</evidence>
<dbReference type="InterPro" id="IPR001611">
    <property type="entry name" value="Leu-rich_rpt"/>
</dbReference>
<dbReference type="PROSITE" id="PS51450">
    <property type="entry name" value="LRR"/>
    <property type="match status" value="3"/>
</dbReference>
<evidence type="ECO:0000313" key="5">
    <source>
        <dbReference type="Proteomes" id="UP001178507"/>
    </source>
</evidence>
<keyword evidence="2" id="KW-0677">Repeat</keyword>
<dbReference type="GO" id="GO:0005737">
    <property type="term" value="C:cytoplasm"/>
    <property type="evidence" value="ECO:0007669"/>
    <property type="project" value="TreeGrafter"/>
</dbReference>
<keyword evidence="1" id="KW-0433">Leucine-rich repeat</keyword>
<dbReference type="SMART" id="SM00369">
    <property type="entry name" value="LRR_TYP"/>
    <property type="match status" value="11"/>
</dbReference>
<keyword evidence="5" id="KW-1185">Reference proteome</keyword>
<accession>A0AA36HYC0</accession>
<comment type="caution">
    <text evidence="4">The sequence shown here is derived from an EMBL/GenBank/DDBJ whole genome shotgun (WGS) entry which is preliminary data.</text>
</comment>
<dbReference type="Pfam" id="PF00560">
    <property type="entry name" value="LRR_1"/>
    <property type="match status" value="1"/>
</dbReference>
<dbReference type="PANTHER" id="PTHR48051">
    <property type="match status" value="1"/>
</dbReference>
<dbReference type="Pfam" id="PF13855">
    <property type="entry name" value="LRR_8"/>
    <property type="match status" value="1"/>
</dbReference>